<protein>
    <recommendedName>
        <fullName evidence="4">2-C-methyl-D-erythritol 4-phosphate cytidylyltransferase</fullName>
        <ecNumber evidence="4">2.7.7.60</ecNumber>
    </recommendedName>
    <alternativeName>
        <fullName evidence="4">4-diphosphocytidyl-2C-methyl-D-erythritol synthase</fullName>
    </alternativeName>
    <alternativeName>
        <fullName evidence="4">MEP cytidylyltransferase</fullName>
        <shortName evidence="4">MCT</shortName>
    </alternativeName>
</protein>
<proteinExistence type="inferred from homology"/>
<dbReference type="NCBIfam" id="TIGR00453">
    <property type="entry name" value="ispD"/>
    <property type="match status" value="1"/>
</dbReference>
<comment type="function">
    <text evidence="4">Catalyzes the formation of 4-diphosphocytidyl-2-C-methyl-D-erythritol from CTP and 2-C-methyl-D-erythritol 4-phosphate (MEP).</text>
</comment>
<keyword evidence="3 4" id="KW-0414">Isoprene biosynthesis</keyword>
<dbReference type="SUPFAM" id="SSF53448">
    <property type="entry name" value="Nucleotide-diphospho-sugar transferases"/>
    <property type="match status" value="1"/>
</dbReference>
<feature type="site" description="Transition state stabilizer" evidence="4">
    <location>
        <position position="60"/>
    </location>
</feature>
<evidence type="ECO:0000313" key="5">
    <source>
        <dbReference type="EMBL" id="QKO31139.1"/>
    </source>
</evidence>
<dbReference type="InterPro" id="IPR029044">
    <property type="entry name" value="Nucleotide-diphossugar_trans"/>
</dbReference>
<accession>A0ABX6PXU5</accession>
<dbReference type="PANTHER" id="PTHR32125">
    <property type="entry name" value="2-C-METHYL-D-ERYTHRITOL 4-PHOSPHATE CYTIDYLYLTRANSFERASE, CHLOROPLASTIC"/>
    <property type="match status" value="1"/>
</dbReference>
<comment type="pathway">
    <text evidence="4">Isoprenoid biosynthesis; isopentenyl diphosphate biosynthesis via DXP pathway; isopentenyl diphosphate from 1-deoxy-D-xylulose 5-phosphate: step 2/6.</text>
</comment>
<feature type="site" description="Transition state stabilizer" evidence="4">
    <location>
        <position position="65"/>
    </location>
</feature>
<reference evidence="6" key="1">
    <citation type="submission" date="2019-11" db="EMBL/GenBank/DDBJ databases">
        <authorList>
            <person name="Ren C."/>
            <person name="Wang H."/>
            <person name="Xu Y."/>
        </authorList>
    </citation>
    <scope>NUCLEOTIDE SEQUENCE [LARGE SCALE GENOMIC DNA]</scope>
    <source>
        <strain evidence="6">JNU-WLY1368</strain>
    </source>
</reference>
<gene>
    <name evidence="4 5" type="primary">ispD</name>
    <name evidence="5" type="ORF">GKP14_01360</name>
</gene>
<keyword evidence="1 4" id="KW-0808">Transferase</keyword>
<dbReference type="CDD" id="cd02516">
    <property type="entry name" value="CDP-ME_synthetase"/>
    <property type="match status" value="1"/>
</dbReference>
<feature type="site" description="Positions MEP for the nucleophilic attack" evidence="4">
    <location>
        <position position="250"/>
    </location>
</feature>
<comment type="similarity">
    <text evidence="4">Belongs to the IspD/TarI cytidylyltransferase family. IspD subfamily.</text>
</comment>
<feature type="site" description="Positions MEP for the nucleophilic attack" evidence="4">
    <location>
        <position position="197"/>
    </location>
</feature>
<dbReference type="HAMAP" id="MF_00108">
    <property type="entry name" value="IspD"/>
    <property type="match status" value="1"/>
</dbReference>
<name>A0ABX6PXU5_9FIRM</name>
<dbReference type="InterPro" id="IPR034683">
    <property type="entry name" value="IspD/TarI"/>
</dbReference>
<dbReference type="EMBL" id="CP046161">
    <property type="protein sequence ID" value="QKO31139.1"/>
    <property type="molecule type" value="Genomic_DNA"/>
</dbReference>
<keyword evidence="2 4" id="KW-0548">Nucleotidyltransferase</keyword>
<evidence type="ECO:0000256" key="1">
    <source>
        <dbReference type="ARBA" id="ARBA00022679"/>
    </source>
</evidence>
<dbReference type="PANTHER" id="PTHR32125:SF4">
    <property type="entry name" value="2-C-METHYL-D-ERYTHRITOL 4-PHOSPHATE CYTIDYLYLTRANSFERASE, CHLOROPLASTIC"/>
    <property type="match status" value="1"/>
</dbReference>
<sequence length="270" mass="28762">MAGFPVAALADAEAKPEKPEIQELADVYLPDLRYFPWETADGLPEVSCCAVIVAAGASTRMGRPKQEIPLGGKPALVHTLSAFEQAKTVQRVILVCPPGQEAHFRALAVKNHCTDKLAAIVPGGDTRQKSAAAGAKAAGACRLLAIHDGARVLVTPEEIDRAVADAAQYGASALAVPVKDTIKKSDENGLIIDTPERRNLWAVQTPQVFCAKAYRSLLSGGGQNLTDDCQLFEHAGYPVHLCRGSYTNFKLTTPDDVPAAEAVLRKRGEK</sequence>
<keyword evidence="6" id="KW-1185">Reference proteome</keyword>
<evidence type="ECO:0000256" key="4">
    <source>
        <dbReference type="HAMAP-Rule" id="MF_00108"/>
    </source>
</evidence>
<evidence type="ECO:0000256" key="2">
    <source>
        <dbReference type="ARBA" id="ARBA00022695"/>
    </source>
</evidence>
<dbReference type="Gene3D" id="3.90.550.10">
    <property type="entry name" value="Spore Coat Polysaccharide Biosynthesis Protein SpsA, Chain A"/>
    <property type="match status" value="1"/>
</dbReference>
<organism evidence="5 6">
    <name type="scientific">Caproicibacterium lactatifermentans</name>
    <dbReference type="NCBI Taxonomy" id="2666138"/>
    <lineage>
        <taxon>Bacteria</taxon>
        <taxon>Bacillati</taxon>
        <taxon>Bacillota</taxon>
        <taxon>Clostridia</taxon>
        <taxon>Eubacteriales</taxon>
        <taxon>Oscillospiraceae</taxon>
        <taxon>Caproicibacterium</taxon>
    </lineage>
</organism>
<evidence type="ECO:0000256" key="3">
    <source>
        <dbReference type="ARBA" id="ARBA00023229"/>
    </source>
</evidence>
<dbReference type="GO" id="GO:0050518">
    <property type="term" value="F:2-C-methyl-D-erythritol 4-phosphate cytidylyltransferase activity"/>
    <property type="evidence" value="ECO:0007669"/>
    <property type="project" value="UniProtKB-EC"/>
</dbReference>
<dbReference type="InterPro" id="IPR001228">
    <property type="entry name" value="IspD"/>
</dbReference>
<comment type="catalytic activity">
    <reaction evidence="4">
        <text>2-C-methyl-D-erythritol 4-phosphate + CTP + H(+) = 4-CDP-2-C-methyl-D-erythritol + diphosphate</text>
        <dbReference type="Rhea" id="RHEA:13429"/>
        <dbReference type="ChEBI" id="CHEBI:15378"/>
        <dbReference type="ChEBI" id="CHEBI:33019"/>
        <dbReference type="ChEBI" id="CHEBI:37563"/>
        <dbReference type="ChEBI" id="CHEBI:57823"/>
        <dbReference type="ChEBI" id="CHEBI:58262"/>
        <dbReference type="EC" id="2.7.7.60"/>
    </reaction>
</comment>
<evidence type="ECO:0000313" key="6">
    <source>
        <dbReference type="Proteomes" id="UP000509623"/>
    </source>
</evidence>
<dbReference type="InterPro" id="IPR050088">
    <property type="entry name" value="IspD/TarI_cytidylyltransf_bact"/>
</dbReference>
<dbReference type="Pfam" id="PF01128">
    <property type="entry name" value="IspD"/>
    <property type="match status" value="1"/>
</dbReference>
<dbReference type="EC" id="2.7.7.60" evidence="4"/>
<dbReference type="Proteomes" id="UP000509623">
    <property type="component" value="Chromosome"/>
</dbReference>